<sequence length="139" mass="14541">MTMPSTPTFSVLRAGMSIHGDLVSEDGFTCLALVTGNVRASHGLLHIGRGGVVHGDVEGEHIIIDGTVEGDVKSRVSLKINGRVIGRIFYAGTIRLGENVTLEGSSITRVPAVGYVASPQKEDTPPIHIDDAEVPGTAV</sequence>
<dbReference type="AlphaFoldDB" id="A0A3G8H9S6"/>
<organism evidence="2 3">
    <name type="scientific">Cupriavidus pauculus</name>
    <dbReference type="NCBI Taxonomy" id="82633"/>
    <lineage>
        <taxon>Bacteria</taxon>
        <taxon>Pseudomonadati</taxon>
        <taxon>Pseudomonadota</taxon>
        <taxon>Betaproteobacteria</taxon>
        <taxon>Burkholderiales</taxon>
        <taxon>Burkholderiaceae</taxon>
        <taxon>Cupriavidus</taxon>
    </lineage>
</organism>
<keyword evidence="2" id="KW-0614">Plasmid</keyword>
<comment type="similarity">
    <text evidence="1">Belongs to the bactofilin family.</text>
</comment>
<dbReference type="PANTHER" id="PTHR35024:SF4">
    <property type="entry name" value="POLYMER-FORMING CYTOSKELETAL PROTEIN"/>
    <property type="match status" value="1"/>
</dbReference>
<dbReference type="OrthoDB" id="9006714at2"/>
<dbReference type="KEGG" id="cpau:EHF44_26880"/>
<proteinExistence type="inferred from homology"/>
<dbReference type="Proteomes" id="UP000270411">
    <property type="component" value="Plasmid unnamed2"/>
</dbReference>
<dbReference type="InterPro" id="IPR007607">
    <property type="entry name" value="BacA/B"/>
</dbReference>
<dbReference type="EMBL" id="CP033971">
    <property type="protein sequence ID" value="AZG17108.1"/>
    <property type="molecule type" value="Genomic_DNA"/>
</dbReference>
<dbReference type="Pfam" id="PF04519">
    <property type="entry name" value="Bactofilin"/>
    <property type="match status" value="1"/>
</dbReference>
<protein>
    <submittedName>
        <fullName evidence="2">Polymer-forming cytoskeletal protein</fullName>
    </submittedName>
</protein>
<dbReference type="PANTHER" id="PTHR35024">
    <property type="entry name" value="HYPOTHETICAL CYTOSOLIC PROTEIN"/>
    <property type="match status" value="1"/>
</dbReference>
<accession>A0A3G8H9S6</accession>
<dbReference type="RefSeq" id="WP_124686837.1">
    <property type="nucleotide sequence ID" value="NZ_CP033971.1"/>
</dbReference>
<geneLocation type="plasmid" evidence="2">
    <name>unnamed2</name>
</geneLocation>
<gene>
    <name evidence="2" type="ORF">EHF44_26880</name>
</gene>
<evidence type="ECO:0000313" key="3">
    <source>
        <dbReference type="Proteomes" id="UP000270411"/>
    </source>
</evidence>
<name>A0A3G8H9S6_9BURK</name>
<evidence type="ECO:0000256" key="1">
    <source>
        <dbReference type="ARBA" id="ARBA00044755"/>
    </source>
</evidence>
<reference evidence="3" key="1">
    <citation type="submission" date="2018-11" db="EMBL/GenBank/DDBJ databases">
        <title>FDA dAtabase for Regulatory Grade micrObial Sequences (FDA-ARGOS): Supporting development and validation of Infectious Disease Dx tests.</title>
        <authorList>
            <person name="Goldberg B."/>
            <person name="Campos J."/>
            <person name="Tallon L."/>
            <person name="Sadzewicz L."/>
            <person name="Zhao X."/>
            <person name="Vavikolanu K."/>
            <person name="Mehta A."/>
            <person name="Aluvathingal J."/>
            <person name="Nadendla S."/>
            <person name="Geyer C."/>
            <person name="Nandy P."/>
            <person name="Yan Y."/>
            <person name="Sichtig H."/>
        </authorList>
    </citation>
    <scope>NUCLEOTIDE SEQUENCE [LARGE SCALE GENOMIC DNA]</scope>
    <source>
        <strain evidence="3">FDAARGOS_614</strain>
        <plasmid evidence="3">unnamed2</plasmid>
    </source>
</reference>
<evidence type="ECO:0000313" key="2">
    <source>
        <dbReference type="EMBL" id="AZG17108.1"/>
    </source>
</evidence>